<reference evidence="2 3" key="1">
    <citation type="journal article" date="2019" name="Nat. Ecol. Evol.">
        <title>Megaphylogeny resolves global patterns of mushroom evolution.</title>
        <authorList>
            <person name="Varga T."/>
            <person name="Krizsan K."/>
            <person name="Foldi C."/>
            <person name="Dima B."/>
            <person name="Sanchez-Garcia M."/>
            <person name="Sanchez-Ramirez S."/>
            <person name="Szollosi G.J."/>
            <person name="Szarkandi J.G."/>
            <person name="Papp V."/>
            <person name="Albert L."/>
            <person name="Andreopoulos W."/>
            <person name="Angelini C."/>
            <person name="Antonin V."/>
            <person name="Barry K.W."/>
            <person name="Bougher N.L."/>
            <person name="Buchanan P."/>
            <person name="Buyck B."/>
            <person name="Bense V."/>
            <person name="Catcheside P."/>
            <person name="Chovatia M."/>
            <person name="Cooper J."/>
            <person name="Damon W."/>
            <person name="Desjardin D."/>
            <person name="Finy P."/>
            <person name="Geml J."/>
            <person name="Haridas S."/>
            <person name="Hughes K."/>
            <person name="Justo A."/>
            <person name="Karasinski D."/>
            <person name="Kautmanova I."/>
            <person name="Kiss B."/>
            <person name="Kocsube S."/>
            <person name="Kotiranta H."/>
            <person name="LaButti K.M."/>
            <person name="Lechner B.E."/>
            <person name="Liimatainen K."/>
            <person name="Lipzen A."/>
            <person name="Lukacs Z."/>
            <person name="Mihaltcheva S."/>
            <person name="Morgado L.N."/>
            <person name="Niskanen T."/>
            <person name="Noordeloos M.E."/>
            <person name="Ohm R.A."/>
            <person name="Ortiz-Santana B."/>
            <person name="Ovrebo C."/>
            <person name="Racz N."/>
            <person name="Riley R."/>
            <person name="Savchenko A."/>
            <person name="Shiryaev A."/>
            <person name="Soop K."/>
            <person name="Spirin V."/>
            <person name="Szebenyi C."/>
            <person name="Tomsovsky M."/>
            <person name="Tulloss R.E."/>
            <person name="Uehling J."/>
            <person name="Grigoriev I.V."/>
            <person name="Vagvolgyi C."/>
            <person name="Papp T."/>
            <person name="Martin F.M."/>
            <person name="Miettinen O."/>
            <person name="Hibbett D.S."/>
            <person name="Nagy L.G."/>
        </authorList>
    </citation>
    <scope>NUCLEOTIDE SEQUENCE [LARGE SCALE GENOMIC DNA]</scope>
    <source>
        <strain evidence="2 3">OMC1185</strain>
    </source>
</reference>
<evidence type="ECO:0000313" key="3">
    <source>
        <dbReference type="Proteomes" id="UP000305948"/>
    </source>
</evidence>
<feature type="compositionally biased region" description="Basic and acidic residues" evidence="1">
    <location>
        <begin position="127"/>
        <end position="145"/>
    </location>
</feature>
<name>A0A5C3N853_9AGAM</name>
<dbReference type="Proteomes" id="UP000305948">
    <property type="component" value="Unassembled WGS sequence"/>
</dbReference>
<evidence type="ECO:0000256" key="1">
    <source>
        <dbReference type="SAM" id="MobiDB-lite"/>
    </source>
</evidence>
<proteinExistence type="predicted"/>
<gene>
    <name evidence="2" type="ORF">OE88DRAFT_1643256</name>
</gene>
<protein>
    <submittedName>
        <fullName evidence="2">Uncharacterized protein</fullName>
    </submittedName>
</protein>
<feature type="region of interest" description="Disordered" evidence="1">
    <location>
        <begin position="114"/>
        <end position="145"/>
    </location>
</feature>
<keyword evidence="3" id="KW-1185">Reference proteome</keyword>
<organism evidence="2 3">
    <name type="scientific">Heliocybe sulcata</name>
    <dbReference type="NCBI Taxonomy" id="5364"/>
    <lineage>
        <taxon>Eukaryota</taxon>
        <taxon>Fungi</taxon>
        <taxon>Dikarya</taxon>
        <taxon>Basidiomycota</taxon>
        <taxon>Agaricomycotina</taxon>
        <taxon>Agaricomycetes</taxon>
        <taxon>Gloeophyllales</taxon>
        <taxon>Gloeophyllaceae</taxon>
        <taxon>Heliocybe</taxon>
    </lineage>
</organism>
<sequence>MDTTRIHTTYYKRRFILGHQTDHDSRPKATAQSNKRIKAVLRMWSPKIAIGFTDLERRTSNREDKNCGTYAKFALPRCSRLGTISDVSSLTLPAASGRHDKDENATALTEVRDQLTEESQPNNIRLELSKGESKERERVQERIRSEEPNVAPTYMTYVWQNNLFKIRDIDDLRIARLHNPGLATAVTSDIPEPLKTAQKVWYLPAYASRIESTEHRTNFSKIDGRTRLTEGTPFDNNMYAETDFDEDPAYMTTDLGLRCTIYDPRRGCTHPLWKYGKAIVVLMKLTPEDVRERIRISQACELPVGANSYEEVEKLGWICLKPGMAVFIRSVKSEDDRGTTADPLQDDIQGWVTNHTELIEHHIRYDDTIHDRLLAIAATALGPEEERTAVPPMDAKNPAGYSFERPRAMAHPCRNMKYNNNLSTNEDFRKELLHAATEYAGLAMDLAPKERINLIENIGTVKQTLPLGHRNNRNFWTGFQANH</sequence>
<evidence type="ECO:0000313" key="2">
    <source>
        <dbReference type="EMBL" id="TFK53520.1"/>
    </source>
</evidence>
<dbReference type="AlphaFoldDB" id="A0A5C3N853"/>
<dbReference type="EMBL" id="ML213507">
    <property type="protein sequence ID" value="TFK53520.1"/>
    <property type="molecule type" value="Genomic_DNA"/>
</dbReference>
<accession>A0A5C3N853</accession>